<dbReference type="InterPro" id="IPR011059">
    <property type="entry name" value="Metal-dep_hydrolase_composite"/>
</dbReference>
<dbReference type="GO" id="GO:0019213">
    <property type="term" value="F:deacetylase activity"/>
    <property type="evidence" value="ECO:0007669"/>
    <property type="project" value="InterPro"/>
</dbReference>
<evidence type="ECO:0008006" key="3">
    <source>
        <dbReference type="Google" id="ProtNLM"/>
    </source>
</evidence>
<reference evidence="1 2" key="1">
    <citation type="submission" date="2018-08" db="EMBL/GenBank/DDBJ databases">
        <title>A genome reference for cultivated species of the human gut microbiota.</title>
        <authorList>
            <person name="Zou Y."/>
            <person name="Xue W."/>
            <person name="Luo G."/>
        </authorList>
    </citation>
    <scope>NUCLEOTIDE SEQUENCE [LARGE SCALE GENOMIC DNA]</scope>
    <source>
        <strain evidence="1 2">AM25-6</strain>
    </source>
</reference>
<dbReference type="PANTHER" id="PTHR42717:SF1">
    <property type="entry name" value="IMIDAZOLONEPROPIONASE AND RELATED AMIDOHYDROLASES"/>
    <property type="match status" value="1"/>
</dbReference>
<comment type="caution">
    <text evidence="1">The sequence shown here is derived from an EMBL/GenBank/DDBJ whole genome shotgun (WGS) entry which is preliminary data.</text>
</comment>
<dbReference type="Proteomes" id="UP000261212">
    <property type="component" value="Unassembled WGS sequence"/>
</dbReference>
<protein>
    <recommendedName>
        <fullName evidence="3">Amidohydrolase-related domain-containing protein</fullName>
    </recommendedName>
</protein>
<dbReference type="EMBL" id="QUSM01000002">
    <property type="protein sequence ID" value="RGD74939.1"/>
    <property type="molecule type" value="Genomic_DNA"/>
</dbReference>
<dbReference type="SUPFAM" id="SSF51556">
    <property type="entry name" value="Metallo-dependent hydrolases"/>
    <property type="match status" value="1"/>
</dbReference>
<sequence length="379" mass="43110">MVYDIIIENGILVDPLKKTHQKGTIYIKNDKILSPPNEKEKVEYKQKINADGYYVMPGLVENHTHIYNGGGDTNLNADVIMLPSGVTSAIDQGSSGWSNFNLFYKSVVMNSMMNIKCYLNVSNSGLITEDYYENIDPKYFNKEMIKFYTEKYKDTILGLKIRLCRDSIKDMGLSPLEKTLELAEELNLPISVHIKDLDEIKDVANMLRKDDIWVHMYQLSEPTILDSNGNVIEEVLKAKERGVLFDVASGRGSFSFEMISKAFKQGLKPDFLGTDLVTYNVYERPIFSLPYTMSIYLNLGMSIDELTQICIKNPAERMHLSGEIDTLKENTTADICIMEIKEKDITFHDKHGGSLDGDKLIVPRMTIIDGKVVYRSIEF</sequence>
<dbReference type="AlphaFoldDB" id="A0A3E3E187"/>
<name>A0A3E3E187_9FIRM</name>
<evidence type="ECO:0000313" key="1">
    <source>
        <dbReference type="EMBL" id="RGD74939.1"/>
    </source>
</evidence>
<proteinExistence type="predicted"/>
<dbReference type="Gene3D" id="2.30.40.10">
    <property type="entry name" value="Urease, subunit C, domain 1"/>
    <property type="match status" value="1"/>
</dbReference>
<dbReference type="Gene3D" id="3.20.20.140">
    <property type="entry name" value="Metal-dependent hydrolases"/>
    <property type="match status" value="1"/>
</dbReference>
<dbReference type="SUPFAM" id="SSF51338">
    <property type="entry name" value="Composite domain of metallo-dependent hydrolases"/>
    <property type="match status" value="1"/>
</dbReference>
<evidence type="ECO:0000313" key="2">
    <source>
        <dbReference type="Proteomes" id="UP000261212"/>
    </source>
</evidence>
<dbReference type="InterPro" id="IPR020043">
    <property type="entry name" value="Deacetylase_Atu3266-like"/>
</dbReference>
<dbReference type="InterPro" id="IPR032466">
    <property type="entry name" value="Metal_Hydrolase"/>
</dbReference>
<accession>A0A3E3E187</accession>
<dbReference type="PANTHER" id="PTHR42717">
    <property type="entry name" value="DIHYDROOROTASE-RELATED"/>
    <property type="match status" value="1"/>
</dbReference>
<gene>
    <name evidence="1" type="ORF">DW687_01040</name>
</gene>
<dbReference type="GO" id="GO:0016810">
    <property type="term" value="F:hydrolase activity, acting on carbon-nitrogen (but not peptide) bonds"/>
    <property type="evidence" value="ECO:0007669"/>
    <property type="project" value="InterPro"/>
</dbReference>
<dbReference type="RefSeq" id="WP_117531034.1">
    <property type="nucleotide sequence ID" value="NZ_QUSM01000002.1"/>
</dbReference>
<organism evidence="1 2">
    <name type="scientific">Anaerofustis stercorihominis</name>
    <dbReference type="NCBI Taxonomy" id="214853"/>
    <lineage>
        <taxon>Bacteria</taxon>
        <taxon>Bacillati</taxon>
        <taxon>Bacillota</taxon>
        <taxon>Clostridia</taxon>
        <taxon>Eubacteriales</taxon>
        <taxon>Eubacteriaceae</taxon>
        <taxon>Anaerofustis</taxon>
    </lineage>
</organism>